<organism evidence="1 2">
    <name type="scientific">Paenimyroides ummariense</name>
    <dbReference type="NCBI Taxonomy" id="913024"/>
    <lineage>
        <taxon>Bacteria</taxon>
        <taxon>Pseudomonadati</taxon>
        <taxon>Bacteroidota</taxon>
        <taxon>Flavobacteriia</taxon>
        <taxon>Flavobacteriales</taxon>
        <taxon>Flavobacteriaceae</taxon>
        <taxon>Paenimyroides</taxon>
    </lineage>
</organism>
<dbReference type="Proteomes" id="UP000199036">
    <property type="component" value="Unassembled WGS sequence"/>
</dbReference>
<sequence length="256" mass="27369">MAELAPDFTPYRYGFNNPVFWQDATGLFETEAQARAFALDNDIGNYKLEYDRQSKGYTLTIIGGEFDGRSFYDFVEVLPDLLIDIDGSGSGGGRNGGGSNSNSSFGRGELSAMNATSGALAMGELARQAKTYHFFGKTTQQVENALANGKYVHKNGKVYSQKFRGNQYISSQSVKNSLGTAKYLKGAGKLMTGASVGIAAYQFYESDKSGADYARLTGAGIITASAFIPVVGPFISIGLGVADSFGAFDSIYNSFD</sequence>
<evidence type="ECO:0008006" key="3">
    <source>
        <dbReference type="Google" id="ProtNLM"/>
    </source>
</evidence>
<evidence type="ECO:0000313" key="1">
    <source>
        <dbReference type="EMBL" id="SFO39945.1"/>
    </source>
</evidence>
<proteinExistence type="predicted"/>
<reference evidence="2" key="1">
    <citation type="submission" date="2016-10" db="EMBL/GenBank/DDBJ databases">
        <authorList>
            <person name="Varghese N."/>
            <person name="Submissions S."/>
        </authorList>
    </citation>
    <scope>NUCLEOTIDE SEQUENCE [LARGE SCALE GENOMIC DNA]</scope>
    <source>
        <strain evidence="2">DS-12</strain>
    </source>
</reference>
<name>A0A1I5GVC7_9FLAO</name>
<dbReference type="EMBL" id="FOVI01000051">
    <property type="protein sequence ID" value="SFO39945.1"/>
    <property type="molecule type" value="Genomic_DNA"/>
</dbReference>
<evidence type="ECO:0000313" key="2">
    <source>
        <dbReference type="Proteomes" id="UP000199036"/>
    </source>
</evidence>
<dbReference type="AlphaFoldDB" id="A0A1I5GVC7"/>
<gene>
    <name evidence="1" type="ORF">SAMN05421741_1513</name>
</gene>
<protein>
    <recommendedName>
        <fullName evidence="3">RHS repeat-associated core domain-containing protein</fullName>
    </recommendedName>
</protein>
<keyword evidence="2" id="KW-1185">Reference proteome</keyword>
<dbReference type="STRING" id="913024.SAMN05421741_1513"/>
<accession>A0A1I5GVC7</accession>